<organism evidence="2 3">
    <name type="scientific">Polysphondylium violaceum</name>
    <dbReference type="NCBI Taxonomy" id="133409"/>
    <lineage>
        <taxon>Eukaryota</taxon>
        <taxon>Amoebozoa</taxon>
        <taxon>Evosea</taxon>
        <taxon>Eumycetozoa</taxon>
        <taxon>Dictyostelia</taxon>
        <taxon>Dictyosteliales</taxon>
        <taxon>Dictyosteliaceae</taxon>
        <taxon>Polysphondylium</taxon>
    </lineage>
</organism>
<evidence type="ECO:0000313" key="3">
    <source>
        <dbReference type="Proteomes" id="UP000695562"/>
    </source>
</evidence>
<reference evidence="2" key="1">
    <citation type="submission" date="2020-01" db="EMBL/GenBank/DDBJ databases">
        <title>Development of genomics and gene disruption for Polysphondylium violaceum indicates a role for the polyketide synthase stlB in stalk morphogenesis.</title>
        <authorList>
            <person name="Narita B."/>
            <person name="Kawabe Y."/>
            <person name="Kin K."/>
            <person name="Saito T."/>
            <person name="Gibbs R."/>
            <person name="Kuspa A."/>
            <person name="Muzny D."/>
            <person name="Queller D."/>
            <person name="Richards S."/>
            <person name="Strassman J."/>
            <person name="Sucgang R."/>
            <person name="Worley K."/>
            <person name="Schaap P."/>
        </authorList>
    </citation>
    <scope>NUCLEOTIDE SEQUENCE</scope>
    <source>
        <strain evidence="2">QSvi11</strain>
    </source>
</reference>
<feature type="chain" id="PRO_5035319244" evidence="1">
    <location>
        <begin position="19"/>
        <end position="316"/>
    </location>
</feature>
<feature type="signal peptide" evidence="1">
    <location>
        <begin position="1"/>
        <end position="18"/>
    </location>
</feature>
<comment type="caution">
    <text evidence="2">The sequence shown here is derived from an EMBL/GenBank/DDBJ whole genome shotgun (WGS) entry which is preliminary data.</text>
</comment>
<keyword evidence="3" id="KW-1185">Reference proteome</keyword>
<proteinExistence type="predicted"/>
<evidence type="ECO:0000313" key="2">
    <source>
        <dbReference type="EMBL" id="KAF2071905.1"/>
    </source>
</evidence>
<dbReference type="PANTHER" id="PTHR32256">
    <property type="match status" value="1"/>
</dbReference>
<name>A0A8J4PPM4_9MYCE</name>
<dbReference type="OrthoDB" id="18757at2759"/>
<protein>
    <submittedName>
        <fullName evidence="2">Uncharacterized protein</fullName>
    </submittedName>
</protein>
<dbReference type="Proteomes" id="UP000695562">
    <property type="component" value="Unassembled WGS sequence"/>
</dbReference>
<evidence type="ECO:0000256" key="1">
    <source>
        <dbReference type="SAM" id="SignalP"/>
    </source>
</evidence>
<dbReference type="PANTHER" id="PTHR32256:SF17">
    <property type="entry name" value="EGF-LIKE DOMAIN-CONTAINING PROTEIN"/>
    <property type="match status" value="1"/>
</dbReference>
<accession>A0A8J4PPM4</accession>
<keyword evidence="1" id="KW-0732">Signal</keyword>
<dbReference type="EMBL" id="AJWJ01000328">
    <property type="protein sequence ID" value="KAF2071905.1"/>
    <property type="molecule type" value="Genomic_DNA"/>
</dbReference>
<dbReference type="InterPro" id="IPR053369">
    <property type="entry name" value="SrfA-induced_signal"/>
</dbReference>
<sequence length="316" mass="33932">MKVLIVLFLLVIINYSSSVFGATCTQNSDCSTGVCRNRLLLFSGLGLNTNNNRILVMGNSPVAPAPIIASVPTSGGSIKGEYQILSNTATRTAHGIFKYLPSSQLLFTINSQTSAPYFVGPYYQNGTLVDVWETNDMSIEIDFDETNQETLLCTTGISLYNSIPITTGSSSSPVYKNVKCQGLGRVGTTLYGSKSSTTGSDFFSGDVGCNNCEESQLNPLFSETFQVSDLAVTSTNIYYSSVWSDGVNEVKGIFEVPINGDLTQKRVLSSDSVEKILVSNGVIYYISNGKLKSVTISSATVSTLYENTGTYQGECA</sequence>
<dbReference type="AlphaFoldDB" id="A0A8J4PPM4"/>
<gene>
    <name evidence="2" type="ORF">CYY_006784</name>
</gene>